<feature type="transmembrane region" description="Helical" evidence="1">
    <location>
        <begin position="84"/>
        <end position="107"/>
    </location>
</feature>
<name>A0A482JDK4_9CAUD</name>
<accession>A0A482JDK4</accession>
<proteinExistence type="predicted"/>
<dbReference type="Proteomes" id="UP000295299">
    <property type="component" value="Segment"/>
</dbReference>
<keyword evidence="1" id="KW-1133">Transmembrane helix</keyword>
<protein>
    <submittedName>
        <fullName evidence="2">Minor tail protein</fullName>
    </submittedName>
</protein>
<feature type="transmembrane region" description="Helical" evidence="1">
    <location>
        <begin position="51"/>
        <end position="72"/>
    </location>
</feature>
<evidence type="ECO:0000313" key="2">
    <source>
        <dbReference type="EMBL" id="QBP31980.1"/>
    </source>
</evidence>
<sequence length="141" mass="15546">MTYRYTPPFGLRLLQLVILFEALFRGLTYVVRPDTVMATTDVTKSAPMEVWGAIFILFAVVGFFGEALMSGVPIDQDNANGRAWPSFIAHAGLMIMYLTLSLAYADAVISGEFGLASAPVAMLVLAFIHWLFARRRKAHAT</sequence>
<evidence type="ECO:0000313" key="3">
    <source>
        <dbReference type="Proteomes" id="UP000295299"/>
    </source>
</evidence>
<gene>
    <name evidence="2" type="primary">31</name>
    <name evidence="2" type="ORF">SEA_KRISTOFF_31</name>
</gene>
<reference evidence="2 3" key="1">
    <citation type="submission" date="2019-02" db="EMBL/GenBank/DDBJ databases">
        <authorList>
            <person name="Trepte H.V."/>
            <person name="Ackerson L."/>
            <person name="Cottrell A."/>
            <person name="Drexelius J."/>
            <person name="Eggleston T."/>
            <person name="Schaefer-Sharp M."/>
            <person name="Thorkildsen T."/>
            <person name="Vendrell P."/>
            <person name="Wunderlich H."/>
            <person name="Braley A.B."/>
            <person name="Ettinger W.F."/>
            <person name="Ettinger A.-S.H."/>
            <person name="Anders K.R."/>
            <person name="Garlena R.A."/>
            <person name="Russell D.A."/>
            <person name="Pope W.H."/>
            <person name="Jacobs-Sera D."/>
            <person name="Hendrix R.W."/>
            <person name="Hatfull G.F."/>
        </authorList>
    </citation>
    <scope>NUCLEOTIDE SEQUENCE [LARGE SCALE GENOMIC DNA]</scope>
</reference>
<organism evidence="2 3">
    <name type="scientific">Mycobacterium phage Kristoff</name>
    <dbReference type="NCBI Taxonomy" id="2517956"/>
    <lineage>
        <taxon>Viruses</taxon>
        <taxon>Duplodnaviria</taxon>
        <taxon>Heunggongvirae</taxon>
        <taxon>Uroviricota</taxon>
        <taxon>Caudoviricetes</taxon>
        <taxon>Fromanvirus</taxon>
        <taxon>Fromanvirus rebeuca</taxon>
    </lineage>
</organism>
<evidence type="ECO:0000256" key="1">
    <source>
        <dbReference type="SAM" id="Phobius"/>
    </source>
</evidence>
<dbReference type="EMBL" id="MK494124">
    <property type="protein sequence ID" value="QBP31980.1"/>
    <property type="molecule type" value="Genomic_DNA"/>
</dbReference>
<feature type="transmembrane region" description="Helical" evidence="1">
    <location>
        <begin position="113"/>
        <end position="132"/>
    </location>
</feature>
<keyword evidence="1" id="KW-0472">Membrane</keyword>
<feature type="transmembrane region" description="Helical" evidence="1">
    <location>
        <begin position="12"/>
        <end position="31"/>
    </location>
</feature>
<keyword evidence="1" id="KW-0812">Transmembrane</keyword>